<evidence type="ECO:0000256" key="5">
    <source>
        <dbReference type="SAM" id="Phobius"/>
    </source>
</evidence>
<keyword evidence="4 5" id="KW-0472">Membrane</keyword>
<keyword evidence="3 5" id="KW-1133">Transmembrane helix</keyword>
<dbReference type="Proteomes" id="UP000070456">
    <property type="component" value="Unassembled WGS sequence"/>
</dbReference>
<dbReference type="GO" id="GO:0005262">
    <property type="term" value="F:calcium channel activity"/>
    <property type="evidence" value="ECO:0007669"/>
    <property type="project" value="TreeGrafter"/>
</dbReference>
<evidence type="ECO:0000313" key="8">
    <source>
        <dbReference type="Proteomes" id="UP000070456"/>
    </source>
</evidence>
<dbReference type="Pfam" id="PF01699">
    <property type="entry name" value="Na_Ca_ex"/>
    <property type="match status" value="2"/>
</dbReference>
<feature type="transmembrane region" description="Helical" evidence="5">
    <location>
        <begin position="351"/>
        <end position="369"/>
    </location>
</feature>
<evidence type="ECO:0000256" key="2">
    <source>
        <dbReference type="ARBA" id="ARBA00022692"/>
    </source>
</evidence>
<gene>
    <name evidence="7" type="primary">yrbG_1</name>
    <name evidence="7" type="ORF">AN619_05660</name>
</gene>
<feature type="transmembrane region" description="Helical" evidence="5">
    <location>
        <begin position="139"/>
        <end position="156"/>
    </location>
</feature>
<reference evidence="7 8" key="1">
    <citation type="submission" date="2015-12" db="EMBL/GenBank/DDBJ databases">
        <title>Draft genome sequence of the thermoanaerobe Thermotalea metallivorans, an isolate from the runoff channel of the Great Artesian Basin, Australia.</title>
        <authorList>
            <person name="Patel B.K."/>
        </authorList>
    </citation>
    <scope>NUCLEOTIDE SEQUENCE [LARGE SCALE GENOMIC DNA]</scope>
    <source>
        <strain evidence="7 8">B2-1</strain>
    </source>
</reference>
<proteinExistence type="predicted"/>
<evidence type="ECO:0000256" key="1">
    <source>
        <dbReference type="ARBA" id="ARBA00004141"/>
    </source>
</evidence>
<evidence type="ECO:0000259" key="6">
    <source>
        <dbReference type="Pfam" id="PF01699"/>
    </source>
</evidence>
<dbReference type="GO" id="GO:0006874">
    <property type="term" value="P:intracellular calcium ion homeostasis"/>
    <property type="evidence" value="ECO:0007669"/>
    <property type="project" value="TreeGrafter"/>
</dbReference>
<feature type="transmembrane region" description="Helical" evidence="5">
    <location>
        <begin position="168"/>
        <end position="188"/>
    </location>
</feature>
<dbReference type="InterPro" id="IPR044880">
    <property type="entry name" value="NCX_ion-bd_dom_sf"/>
</dbReference>
<comment type="subcellular location">
    <subcellularLocation>
        <location evidence="1">Membrane</location>
        <topology evidence="1">Multi-pass membrane protein</topology>
    </subcellularLocation>
</comment>
<dbReference type="AlphaFoldDB" id="A0A140L913"/>
<feature type="transmembrane region" description="Helical" evidence="5">
    <location>
        <begin position="244"/>
        <end position="267"/>
    </location>
</feature>
<name>A0A140L913_9FIRM</name>
<protein>
    <submittedName>
        <fullName evidence="7">Inner membrane protein YrbG</fullName>
    </submittedName>
</protein>
<dbReference type="PANTHER" id="PTHR10846">
    <property type="entry name" value="SODIUM/POTASSIUM/CALCIUM EXCHANGER"/>
    <property type="match status" value="1"/>
</dbReference>
<evidence type="ECO:0000256" key="3">
    <source>
        <dbReference type="ARBA" id="ARBA00022989"/>
    </source>
</evidence>
<feature type="transmembrane region" description="Helical" evidence="5">
    <location>
        <begin position="106"/>
        <end position="127"/>
    </location>
</feature>
<organism evidence="7 8">
    <name type="scientific">Thermotalea metallivorans</name>
    <dbReference type="NCBI Taxonomy" id="520762"/>
    <lineage>
        <taxon>Bacteria</taxon>
        <taxon>Bacillati</taxon>
        <taxon>Bacillota</taxon>
        <taxon>Clostridia</taxon>
        <taxon>Peptostreptococcales</taxon>
        <taxon>Thermotaleaceae</taxon>
        <taxon>Thermotalea</taxon>
    </lineage>
</organism>
<keyword evidence="2 5" id="KW-0812">Transmembrane</keyword>
<evidence type="ECO:0000313" key="7">
    <source>
        <dbReference type="EMBL" id="KXG77038.1"/>
    </source>
</evidence>
<dbReference type="GO" id="GO:0005886">
    <property type="term" value="C:plasma membrane"/>
    <property type="evidence" value="ECO:0007669"/>
    <property type="project" value="TreeGrafter"/>
</dbReference>
<dbReference type="PATRIC" id="fig|520762.4.peg.642"/>
<dbReference type="InterPro" id="IPR004837">
    <property type="entry name" value="NaCa_Exmemb"/>
</dbReference>
<feature type="transmembrane region" description="Helical" evidence="5">
    <location>
        <begin position="279"/>
        <end position="298"/>
    </location>
</feature>
<sequence>MFIFCHGKRQMKRIKVIHGHSIVYILTCINYEGDDDMETMLVFIMFFIGLLIIVKAGDLFVEAAVWIAMVTGIPSIFIGATLVSLATTLPELFVSVIATWNGHLDMAIGNAIGSTICNIGLILGLCATISPIPIRRKFFTIKGLLMMGAIFCFYVFAADKEVSRIEGWILLILLILYIIINIFEVYNYKENRFQICHKESNGKVALWRNLIKFFIGAAGIILGARLLVDNGVLMAKIFDVPEQVISLTLIALGTSLPELTTSLIAMLKGHEGISVGNIIGANILNLTMVLGTSSLVANDGLHISVENMEIMGKRLINFPQTIVLDVPFSALLMLILVICGTANRRIDRQHGLLLLGLYIIYLIVLAYISF</sequence>
<feature type="transmembrane region" description="Helical" evidence="5">
    <location>
        <begin position="209"/>
        <end position="228"/>
    </location>
</feature>
<feature type="transmembrane region" description="Helical" evidence="5">
    <location>
        <begin position="39"/>
        <end position="57"/>
    </location>
</feature>
<comment type="caution">
    <text evidence="7">The sequence shown here is derived from an EMBL/GenBank/DDBJ whole genome shotgun (WGS) entry which is preliminary data.</text>
</comment>
<dbReference type="Gene3D" id="1.20.1420.30">
    <property type="entry name" value="NCX, central ion-binding region"/>
    <property type="match status" value="1"/>
</dbReference>
<dbReference type="PANTHER" id="PTHR10846:SF8">
    <property type="entry name" value="INNER MEMBRANE PROTEIN YRBG"/>
    <property type="match status" value="1"/>
</dbReference>
<dbReference type="GO" id="GO:0008273">
    <property type="term" value="F:calcium, potassium:sodium antiporter activity"/>
    <property type="evidence" value="ECO:0007669"/>
    <property type="project" value="TreeGrafter"/>
</dbReference>
<dbReference type="STRING" id="520762.AN619_05660"/>
<feature type="transmembrane region" description="Helical" evidence="5">
    <location>
        <begin position="318"/>
        <end position="339"/>
    </location>
</feature>
<keyword evidence="8" id="KW-1185">Reference proteome</keyword>
<feature type="domain" description="Sodium/calcium exchanger membrane region" evidence="6">
    <location>
        <begin position="213"/>
        <end position="365"/>
    </location>
</feature>
<dbReference type="NCBIfam" id="TIGR00367">
    <property type="entry name" value="calcium/sodium antiporter"/>
    <property type="match status" value="1"/>
</dbReference>
<evidence type="ECO:0000256" key="4">
    <source>
        <dbReference type="ARBA" id="ARBA00023136"/>
    </source>
</evidence>
<accession>A0A140L913</accession>
<dbReference type="EMBL" id="LOEE01000019">
    <property type="protein sequence ID" value="KXG77038.1"/>
    <property type="molecule type" value="Genomic_DNA"/>
</dbReference>
<feature type="domain" description="Sodium/calcium exchanger membrane region" evidence="6">
    <location>
        <begin position="42"/>
        <end position="182"/>
    </location>
</feature>
<feature type="transmembrane region" description="Helical" evidence="5">
    <location>
        <begin position="64"/>
        <end position="86"/>
    </location>
</feature>
<dbReference type="InterPro" id="IPR004481">
    <property type="entry name" value="K/Na/Ca-exchanger"/>
</dbReference>